<dbReference type="Proteomes" id="UP000460416">
    <property type="component" value="Unassembled WGS sequence"/>
</dbReference>
<feature type="transmembrane region" description="Helical" evidence="1">
    <location>
        <begin position="135"/>
        <end position="158"/>
    </location>
</feature>
<dbReference type="AlphaFoldDB" id="A0A7K1LQW0"/>
<reference evidence="3 4" key="1">
    <citation type="submission" date="2019-07" db="EMBL/GenBank/DDBJ databases">
        <title>Gramella aestuarii sp. nov., isolated from a tidal flat, and emended description of Gramella echinicola.</title>
        <authorList>
            <person name="Liu L."/>
        </authorList>
    </citation>
    <scope>NUCLEOTIDE SEQUENCE [LARGE SCALE GENOMIC DNA]</scope>
    <source>
        <strain evidence="3 4">BS12</strain>
    </source>
</reference>
<comment type="caution">
    <text evidence="3">The sequence shown here is derived from an EMBL/GenBank/DDBJ whole genome shotgun (WGS) entry which is preliminary data.</text>
</comment>
<keyword evidence="3" id="KW-0813">Transport</keyword>
<evidence type="ECO:0000256" key="1">
    <source>
        <dbReference type="SAM" id="Phobius"/>
    </source>
</evidence>
<dbReference type="RefSeq" id="WP_156276709.1">
    <property type="nucleotide sequence ID" value="NZ_BAABGI010000001.1"/>
</dbReference>
<name>A0A7K1LQW0_9FLAO</name>
<keyword evidence="1" id="KW-1133">Transmembrane helix</keyword>
<gene>
    <name evidence="3" type="ORF">FLP08_10480</name>
</gene>
<protein>
    <submittedName>
        <fullName evidence="3">Two pore domain potassium channel family protein</fullName>
    </submittedName>
</protein>
<evidence type="ECO:0000313" key="3">
    <source>
        <dbReference type="EMBL" id="MUP43001.1"/>
    </source>
</evidence>
<keyword evidence="1" id="KW-0472">Membrane</keyword>
<keyword evidence="4" id="KW-1185">Reference proteome</keyword>
<evidence type="ECO:0000259" key="2">
    <source>
        <dbReference type="Pfam" id="PF07885"/>
    </source>
</evidence>
<dbReference type="Pfam" id="PF07885">
    <property type="entry name" value="Ion_trans_2"/>
    <property type="match status" value="1"/>
</dbReference>
<accession>A0A7K1LQW0</accession>
<dbReference type="SUPFAM" id="SSF81324">
    <property type="entry name" value="Voltage-gated potassium channels"/>
    <property type="match status" value="1"/>
</dbReference>
<dbReference type="InterPro" id="IPR013099">
    <property type="entry name" value="K_chnl_dom"/>
</dbReference>
<dbReference type="EMBL" id="VJVW01000004">
    <property type="protein sequence ID" value="MUP43001.1"/>
    <property type="molecule type" value="Genomic_DNA"/>
</dbReference>
<sequence>MLVFMISGIVLYFAIVIDILQTTLSMQGGGWLTSRFAHIFWKCFLYVSGRNGRSKILSQAGYILLISIVLIWVLFLWMSFVLILYANPGAIIDSTSKMPANLWQLIYYSGFSISTLGMGDYIATGDIWKILSSVYSFTGLILLTMSVTYFVPVLSAVIDQRKLGIKLSTLGSSPEEIIISGWNGENFDHLTSKVDDLSDSIIKYSQQHRAYPVIHYFHNNKSKNAIILQLARLYETLLLISQEVKQEIQPEPESLKPLFVAFENYFEVIAEVTHIELVKEDPPGSGTEKLSEKQLLAKTEDSTYSSEIHKHRRLFRSLVWQDGWKWEQLDAKKS</sequence>
<dbReference type="GO" id="GO:0034220">
    <property type="term" value="P:monoatomic ion transmembrane transport"/>
    <property type="evidence" value="ECO:0007669"/>
    <property type="project" value="UniProtKB-KW"/>
</dbReference>
<dbReference type="Gene3D" id="1.10.287.70">
    <property type="match status" value="1"/>
</dbReference>
<keyword evidence="3" id="KW-0406">Ion transport</keyword>
<feature type="transmembrane region" description="Helical" evidence="1">
    <location>
        <begin position="6"/>
        <end position="26"/>
    </location>
</feature>
<feature type="transmembrane region" description="Helical" evidence="1">
    <location>
        <begin position="60"/>
        <end position="85"/>
    </location>
</feature>
<evidence type="ECO:0000313" key="4">
    <source>
        <dbReference type="Proteomes" id="UP000460416"/>
    </source>
</evidence>
<keyword evidence="1" id="KW-0812">Transmembrane</keyword>
<feature type="transmembrane region" description="Helical" evidence="1">
    <location>
        <begin position="105"/>
        <end position="123"/>
    </location>
</feature>
<organism evidence="3 4">
    <name type="scientific">Christiangramia aestuarii</name>
    <dbReference type="NCBI Taxonomy" id="1028746"/>
    <lineage>
        <taxon>Bacteria</taxon>
        <taxon>Pseudomonadati</taxon>
        <taxon>Bacteroidota</taxon>
        <taxon>Flavobacteriia</taxon>
        <taxon>Flavobacteriales</taxon>
        <taxon>Flavobacteriaceae</taxon>
        <taxon>Christiangramia</taxon>
    </lineage>
</organism>
<keyword evidence="3" id="KW-0407">Ion channel</keyword>
<proteinExistence type="predicted"/>
<dbReference type="OrthoDB" id="3422146at2"/>
<feature type="domain" description="Potassium channel" evidence="2">
    <location>
        <begin position="74"/>
        <end position="154"/>
    </location>
</feature>